<protein>
    <submittedName>
        <fullName evidence="1">Uncharacterized protein</fullName>
    </submittedName>
</protein>
<dbReference type="EMBL" id="BARV01020079">
    <property type="protein sequence ID" value="GAI23320.1"/>
    <property type="molecule type" value="Genomic_DNA"/>
</dbReference>
<dbReference type="AlphaFoldDB" id="X1N8X8"/>
<feature type="non-terminal residue" evidence="1">
    <location>
        <position position="1"/>
    </location>
</feature>
<sequence length="42" mass="5005">GGFDLQKSPLLYLNKISSHRIKFEDSYCKARTFRKKPRKFPC</sequence>
<accession>X1N8X8</accession>
<organism evidence="1">
    <name type="scientific">marine sediment metagenome</name>
    <dbReference type="NCBI Taxonomy" id="412755"/>
    <lineage>
        <taxon>unclassified sequences</taxon>
        <taxon>metagenomes</taxon>
        <taxon>ecological metagenomes</taxon>
    </lineage>
</organism>
<reference evidence="1" key="1">
    <citation type="journal article" date="2014" name="Front. Microbiol.">
        <title>High frequency of phylogenetically diverse reductive dehalogenase-homologous genes in deep subseafloor sedimentary metagenomes.</title>
        <authorList>
            <person name="Kawai M."/>
            <person name="Futagami T."/>
            <person name="Toyoda A."/>
            <person name="Takaki Y."/>
            <person name="Nishi S."/>
            <person name="Hori S."/>
            <person name="Arai W."/>
            <person name="Tsubouchi T."/>
            <person name="Morono Y."/>
            <person name="Uchiyama I."/>
            <person name="Ito T."/>
            <person name="Fujiyama A."/>
            <person name="Inagaki F."/>
            <person name="Takami H."/>
        </authorList>
    </citation>
    <scope>NUCLEOTIDE SEQUENCE</scope>
    <source>
        <strain evidence="1">Expedition CK06-06</strain>
    </source>
</reference>
<comment type="caution">
    <text evidence="1">The sequence shown here is derived from an EMBL/GenBank/DDBJ whole genome shotgun (WGS) entry which is preliminary data.</text>
</comment>
<gene>
    <name evidence="1" type="ORF">S06H3_33614</name>
</gene>
<proteinExistence type="predicted"/>
<name>X1N8X8_9ZZZZ</name>
<evidence type="ECO:0000313" key="1">
    <source>
        <dbReference type="EMBL" id="GAI23320.1"/>
    </source>
</evidence>